<evidence type="ECO:0000313" key="1">
    <source>
        <dbReference type="EnsemblPlants" id="ORUFI03G22900.1"/>
    </source>
</evidence>
<dbReference type="Proteomes" id="UP000008022">
    <property type="component" value="Unassembled WGS sequence"/>
</dbReference>
<organism evidence="1 2">
    <name type="scientific">Oryza rufipogon</name>
    <name type="common">Brownbeard rice</name>
    <name type="synonym">Asian wild rice</name>
    <dbReference type="NCBI Taxonomy" id="4529"/>
    <lineage>
        <taxon>Eukaryota</taxon>
        <taxon>Viridiplantae</taxon>
        <taxon>Streptophyta</taxon>
        <taxon>Embryophyta</taxon>
        <taxon>Tracheophyta</taxon>
        <taxon>Spermatophyta</taxon>
        <taxon>Magnoliopsida</taxon>
        <taxon>Liliopsida</taxon>
        <taxon>Poales</taxon>
        <taxon>Poaceae</taxon>
        <taxon>BOP clade</taxon>
        <taxon>Oryzoideae</taxon>
        <taxon>Oryzeae</taxon>
        <taxon>Oryzinae</taxon>
        <taxon>Oryza</taxon>
    </lineage>
</organism>
<dbReference type="Gramene" id="ORUFI03G22900.1">
    <property type="protein sequence ID" value="ORUFI03G22900.1"/>
    <property type="gene ID" value="ORUFI03G22900"/>
</dbReference>
<name>A0A0E0NWU7_ORYRU</name>
<reference evidence="1" key="2">
    <citation type="submission" date="2015-06" db="UniProtKB">
        <authorList>
            <consortium name="EnsemblPlants"/>
        </authorList>
    </citation>
    <scope>IDENTIFICATION</scope>
</reference>
<dbReference type="HOGENOM" id="CLU_2675409_0_0_1"/>
<sequence>MDSDIHFPPTWTDLNVTNWGISIRYLARKKDRYAQHLEFREDIDAYSKKLAAILYNSPSPSNKIRNHAQAVSKEI</sequence>
<dbReference type="EnsemblPlants" id="ORUFI03G22900.1">
    <property type="protein sequence ID" value="ORUFI03G22900.1"/>
    <property type="gene ID" value="ORUFI03G22900"/>
</dbReference>
<protein>
    <submittedName>
        <fullName evidence="1">Uncharacterized protein</fullName>
    </submittedName>
</protein>
<dbReference type="STRING" id="4529.A0A0E0NWU7"/>
<keyword evidence="2" id="KW-1185">Reference proteome</keyword>
<reference evidence="2" key="1">
    <citation type="submission" date="2013-06" db="EMBL/GenBank/DDBJ databases">
        <authorList>
            <person name="Zhao Q."/>
        </authorList>
    </citation>
    <scope>NUCLEOTIDE SEQUENCE</scope>
    <source>
        <strain evidence="2">cv. W1943</strain>
    </source>
</reference>
<dbReference type="AlphaFoldDB" id="A0A0E0NWU7"/>
<accession>A0A0E0NWU7</accession>
<proteinExistence type="predicted"/>
<evidence type="ECO:0000313" key="2">
    <source>
        <dbReference type="Proteomes" id="UP000008022"/>
    </source>
</evidence>